<feature type="non-terminal residue" evidence="1">
    <location>
        <position position="1"/>
    </location>
</feature>
<dbReference type="EMBL" id="CAMGYJ010000011">
    <property type="protein sequence ID" value="CAI0559195.1"/>
    <property type="molecule type" value="Genomic_DNA"/>
</dbReference>
<sequence>TRNWAMGAEIMDICIDKEHDFAIAYQNGASRDPDQPAVINQDKCMNPTSQSLLMLNN</sequence>
<dbReference type="Proteomes" id="UP001154282">
    <property type="component" value="Unassembled WGS sequence"/>
</dbReference>
<evidence type="ECO:0000313" key="1">
    <source>
        <dbReference type="EMBL" id="CAI0559195.1"/>
    </source>
</evidence>
<gene>
    <name evidence="1" type="ORF">LITE_LOCUS49103</name>
</gene>
<protein>
    <submittedName>
        <fullName evidence="1">Uncharacterized protein</fullName>
    </submittedName>
</protein>
<keyword evidence="2" id="KW-1185">Reference proteome</keyword>
<comment type="caution">
    <text evidence="1">The sequence shown here is derived from an EMBL/GenBank/DDBJ whole genome shotgun (WGS) entry which is preliminary data.</text>
</comment>
<name>A0AAV0RNK2_9ROSI</name>
<reference evidence="1" key="1">
    <citation type="submission" date="2022-08" db="EMBL/GenBank/DDBJ databases">
        <authorList>
            <person name="Gutierrez-Valencia J."/>
        </authorList>
    </citation>
    <scope>NUCLEOTIDE SEQUENCE</scope>
</reference>
<accession>A0AAV0RNK2</accession>
<organism evidence="1 2">
    <name type="scientific">Linum tenue</name>
    <dbReference type="NCBI Taxonomy" id="586396"/>
    <lineage>
        <taxon>Eukaryota</taxon>
        <taxon>Viridiplantae</taxon>
        <taxon>Streptophyta</taxon>
        <taxon>Embryophyta</taxon>
        <taxon>Tracheophyta</taxon>
        <taxon>Spermatophyta</taxon>
        <taxon>Magnoliopsida</taxon>
        <taxon>eudicotyledons</taxon>
        <taxon>Gunneridae</taxon>
        <taxon>Pentapetalae</taxon>
        <taxon>rosids</taxon>
        <taxon>fabids</taxon>
        <taxon>Malpighiales</taxon>
        <taxon>Linaceae</taxon>
        <taxon>Linum</taxon>
    </lineage>
</organism>
<proteinExistence type="predicted"/>
<dbReference type="AlphaFoldDB" id="A0AAV0RNK2"/>
<evidence type="ECO:0000313" key="2">
    <source>
        <dbReference type="Proteomes" id="UP001154282"/>
    </source>
</evidence>